<dbReference type="GO" id="GO:0016740">
    <property type="term" value="F:transferase activity"/>
    <property type="evidence" value="ECO:0007669"/>
    <property type="project" value="UniProtKB-ARBA"/>
</dbReference>
<accession>A0A2T3QEW5</accession>
<dbReference type="EMBL" id="UATL01000005">
    <property type="protein sequence ID" value="SPY44477.1"/>
    <property type="molecule type" value="Genomic_DNA"/>
</dbReference>
<dbReference type="AlphaFoldDB" id="A0A2T3QEW5"/>
<evidence type="ECO:0000313" key="6">
    <source>
        <dbReference type="Proteomes" id="UP000251647"/>
    </source>
</evidence>
<dbReference type="RefSeq" id="WP_036765420.1">
    <property type="nucleotide sequence ID" value="NZ_CP018298.1"/>
</dbReference>
<dbReference type="OrthoDB" id="9811969at2"/>
<evidence type="ECO:0000256" key="2">
    <source>
        <dbReference type="ARBA" id="ARBA00022692"/>
    </source>
</evidence>
<dbReference type="GeneID" id="93399264"/>
<evidence type="ECO:0000256" key="1">
    <source>
        <dbReference type="ARBA" id="ARBA00004127"/>
    </source>
</evidence>
<keyword evidence="3" id="KW-1133">Transmembrane helix</keyword>
<evidence type="ECO:0000313" key="5">
    <source>
        <dbReference type="EMBL" id="SPY44477.1"/>
    </source>
</evidence>
<evidence type="ECO:0000256" key="4">
    <source>
        <dbReference type="ARBA" id="ARBA00023136"/>
    </source>
</evidence>
<keyword evidence="4" id="KW-0472">Membrane</keyword>
<reference evidence="5 6" key="1">
    <citation type="submission" date="2018-06" db="EMBL/GenBank/DDBJ databases">
        <authorList>
            <consortium name="Pathogen Informatics"/>
            <person name="Doyle S."/>
        </authorList>
    </citation>
    <scope>NUCLEOTIDE SEQUENCE [LARGE SCALE GENOMIC DNA]</scope>
    <source>
        <strain evidence="5 6">NCTC11647</strain>
    </source>
</reference>
<name>A0A2T3QEW5_PHODM</name>
<dbReference type="GO" id="GO:0012505">
    <property type="term" value="C:endomembrane system"/>
    <property type="evidence" value="ECO:0007669"/>
    <property type="project" value="UniProtKB-SubCell"/>
</dbReference>
<dbReference type="Gene3D" id="1.20.120.1630">
    <property type="match status" value="1"/>
</dbReference>
<proteinExistence type="predicted"/>
<sequence length="150" mass="16872">MSLKVPPPIWLLLALVSMALVSHYAPLGYFDFPLKNAVVIAICFIGSIPGFSAVYLFSKAKTTLDPRNPKRTSQLVTSGIYQFTRNPMYLSLALYLLAAAIYSGTYSPFLVLPVFIGLISYLQIAPEEEVLRAMFGQEYSEYCKKVRRWC</sequence>
<dbReference type="InterPro" id="IPR007318">
    <property type="entry name" value="Phopholipid_MeTrfase"/>
</dbReference>
<protein>
    <submittedName>
        <fullName evidence="5">Uncharacterized protein</fullName>
    </submittedName>
</protein>
<comment type="subcellular location">
    <subcellularLocation>
        <location evidence="1">Endomembrane system</location>
        <topology evidence="1">Multi-pass membrane protein</topology>
    </subcellularLocation>
</comment>
<gene>
    <name evidence="5" type="ORF">NCTC11647_03422</name>
</gene>
<dbReference type="PANTHER" id="PTHR12714">
    <property type="entry name" value="PROTEIN-S ISOPRENYLCYSTEINE O-METHYLTRANSFERASE"/>
    <property type="match status" value="1"/>
</dbReference>
<dbReference type="PANTHER" id="PTHR12714:SF24">
    <property type="entry name" value="SLR1182 PROTEIN"/>
    <property type="match status" value="1"/>
</dbReference>
<dbReference type="Proteomes" id="UP000251647">
    <property type="component" value="Unassembled WGS sequence"/>
</dbReference>
<organism evidence="5 6">
    <name type="scientific">Photobacterium damselae</name>
    <dbReference type="NCBI Taxonomy" id="38293"/>
    <lineage>
        <taxon>Bacteria</taxon>
        <taxon>Pseudomonadati</taxon>
        <taxon>Pseudomonadota</taxon>
        <taxon>Gammaproteobacteria</taxon>
        <taxon>Vibrionales</taxon>
        <taxon>Vibrionaceae</taxon>
        <taxon>Photobacterium</taxon>
    </lineage>
</organism>
<keyword evidence="2" id="KW-0812">Transmembrane</keyword>
<dbReference type="Pfam" id="PF04191">
    <property type="entry name" value="PEMT"/>
    <property type="match status" value="1"/>
</dbReference>
<evidence type="ECO:0000256" key="3">
    <source>
        <dbReference type="ARBA" id="ARBA00022989"/>
    </source>
</evidence>